<dbReference type="GeneID" id="30065593"/>
<evidence type="ECO:0000256" key="1">
    <source>
        <dbReference type="SAM" id="MobiDB-lite"/>
    </source>
</evidence>
<dbReference type="KEGG" id="fvr:FVEG_07821"/>
<evidence type="ECO:0000313" key="2">
    <source>
        <dbReference type="EMBL" id="EWG47798.1"/>
    </source>
</evidence>
<feature type="compositionally biased region" description="Pro residues" evidence="1">
    <location>
        <begin position="137"/>
        <end position="155"/>
    </location>
</feature>
<organism evidence="2 3">
    <name type="scientific">Gibberella moniliformis (strain M3125 / FGSC 7600)</name>
    <name type="common">Maize ear and stalk rot fungus</name>
    <name type="synonym">Fusarium verticillioides</name>
    <dbReference type="NCBI Taxonomy" id="334819"/>
    <lineage>
        <taxon>Eukaryota</taxon>
        <taxon>Fungi</taxon>
        <taxon>Dikarya</taxon>
        <taxon>Ascomycota</taxon>
        <taxon>Pezizomycotina</taxon>
        <taxon>Sordariomycetes</taxon>
        <taxon>Hypocreomycetidae</taxon>
        <taxon>Hypocreales</taxon>
        <taxon>Nectriaceae</taxon>
        <taxon>Fusarium</taxon>
        <taxon>Fusarium fujikuroi species complex</taxon>
    </lineage>
</organism>
<dbReference type="RefSeq" id="XP_018753989.1">
    <property type="nucleotide sequence ID" value="XM_018896510.1"/>
</dbReference>
<dbReference type="VEuPathDB" id="FungiDB:FVEG_07821"/>
<feature type="region of interest" description="Disordered" evidence="1">
    <location>
        <begin position="123"/>
        <end position="155"/>
    </location>
</feature>
<name>W7M895_GIBM7</name>
<sequence>MPQALLFSILFLPLNRPQPELLLPTLMLRASLRPRLLFLLPLCESPAPPKTSPSLRLLRRQLLDTLSTRQLLLLKPLRMDLLILLLKLRLLSLPPKLPQLLSRTQPLILIPHRTLVLLPTLQHQSPKPLRSQRPLSTPLPSPLPPPPSLPQPPPLLLPPAVLPALSSPVPRLAFSATQTAISSKSTTIIPLASVRKSVTRLTTARPLVSPLATSVSSTMLLFLPLDLSLGRAGTTPSTMLAASMASRKEAEQAGMPCAGKYNHYIWVGMGCLGNYFGWRKTNVSLR</sequence>
<dbReference type="AlphaFoldDB" id="W7M895"/>
<dbReference type="Proteomes" id="UP000009096">
    <property type="component" value="Chromosome 3"/>
</dbReference>
<evidence type="ECO:0000313" key="3">
    <source>
        <dbReference type="Proteomes" id="UP000009096"/>
    </source>
</evidence>
<keyword evidence="3" id="KW-1185">Reference proteome</keyword>
<reference evidence="2 3" key="1">
    <citation type="journal article" date="2010" name="Nature">
        <title>Comparative genomics reveals mobile pathogenicity chromosomes in Fusarium.</title>
        <authorList>
            <person name="Ma L.J."/>
            <person name="van der Does H.C."/>
            <person name="Borkovich K.A."/>
            <person name="Coleman J.J."/>
            <person name="Daboussi M.J."/>
            <person name="Di Pietro A."/>
            <person name="Dufresne M."/>
            <person name="Freitag M."/>
            <person name="Grabherr M."/>
            <person name="Henrissat B."/>
            <person name="Houterman P.M."/>
            <person name="Kang S."/>
            <person name="Shim W.B."/>
            <person name="Woloshuk C."/>
            <person name="Xie X."/>
            <person name="Xu J.R."/>
            <person name="Antoniw J."/>
            <person name="Baker S.E."/>
            <person name="Bluhm B.H."/>
            <person name="Breakspear A."/>
            <person name="Brown D.W."/>
            <person name="Butchko R.A."/>
            <person name="Chapman S."/>
            <person name="Coulson R."/>
            <person name="Coutinho P.M."/>
            <person name="Danchin E.G."/>
            <person name="Diener A."/>
            <person name="Gale L.R."/>
            <person name="Gardiner D.M."/>
            <person name="Goff S."/>
            <person name="Hammond-Kosack K.E."/>
            <person name="Hilburn K."/>
            <person name="Hua-Van A."/>
            <person name="Jonkers W."/>
            <person name="Kazan K."/>
            <person name="Kodira C.D."/>
            <person name="Koehrsen M."/>
            <person name="Kumar L."/>
            <person name="Lee Y.H."/>
            <person name="Li L."/>
            <person name="Manners J.M."/>
            <person name="Miranda-Saavedra D."/>
            <person name="Mukherjee M."/>
            <person name="Park G."/>
            <person name="Park J."/>
            <person name="Park S.Y."/>
            <person name="Proctor R.H."/>
            <person name="Regev A."/>
            <person name="Ruiz-Roldan M.C."/>
            <person name="Sain D."/>
            <person name="Sakthikumar S."/>
            <person name="Sykes S."/>
            <person name="Schwartz D.C."/>
            <person name="Turgeon B.G."/>
            <person name="Wapinski I."/>
            <person name="Yoder O."/>
            <person name="Young S."/>
            <person name="Zeng Q."/>
            <person name="Zhou S."/>
            <person name="Galagan J."/>
            <person name="Cuomo C.A."/>
            <person name="Kistler H.C."/>
            <person name="Rep M."/>
        </authorList>
    </citation>
    <scope>NUCLEOTIDE SEQUENCE [LARGE SCALE GENOMIC DNA]</scope>
    <source>
        <strain evidence="3">M3125 / FGSC 7600</strain>
    </source>
</reference>
<protein>
    <submittedName>
        <fullName evidence="2">Uncharacterized protein</fullName>
    </submittedName>
</protein>
<dbReference type="EMBL" id="DS022251">
    <property type="protein sequence ID" value="EWG47798.1"/>
    <property type="molecule type" value="Genomic_DNA"/>
</dbReference>
<gene>
    <name evidence="2" type="ORF">FVEG_07821</name>
</gene>
<proteinExistence type="predicted"/>
<accession>W7M895</accession>